<keyword evidence="5" id="KW-0808">Transferase</keyword>
<dbReference type="PANTHER" id="PTHR24356">
    <property type="entry name" value="SERINE/THREONINE-PROTEIN KINASE"/>
    <property type="match status" value="1"/>
</dbReference>
<dbReference type="InterPro" id="IPR011009">
    <property type="entry name" value="Kinase-like_dom_sf"/>
</dbReference>
<dbReference type="EC" id="2.7.11.1" evidence="2"/>
<evidence type="ECO:0000313" key="13">
    <source>
        <dbReference type="Proteomes" id="UP001642483"/>
    </source>
</evidence>
<evidence type="ECO:0000256" key="5">
    <source>
        <dbReference type="ARBA" id="ARBA00022679"/>
    </source>
</evidence>
<comment type="caution">
    <text evidence="12">The sequence shown here is derived from an EMBL/GenBank/DDBJ whole genome shotgun (WGS) entry which is preliminary data.</text>
</comment>
<dbReference type="InterPro" id="IPR011993">
    <property type="entry name" value="PH-like_dom_sf"/>
</dbReference>
<comment type="catalytic activity">
    <reaction evidence="10">
        <text>L-seryl-[protein] + ATP = O-phospho-L-seryl-[protein] + ADP + H(+)</text>
        <dbReference type="Rhea" id="RHEA:17989"/>
        <dbReference type="Rhea" id="RHEA-COMP:9863"/>
        <dbReference type="Rhea" id="RHEA-COMP:11604"/>
        <dbReference type="ChEBI" id="CHEBI:15378"/>
        <dbReference type="ChEBI" id="CHEBI:29999"/>
        <dbReference type="ChEBI" id="CHEBI:30616"/>
        <dbReference type="ChEBI" id="CHEBI:83421"/>
        <dbReference type="ChEBI" id="CHEBI:456216"/>
        <dbReference type="EC" id="2.7.11.1"/>
    </reaction>
</comment>
<dbReference type="SUPFAM" id="SSF50729">
    <property type="entry name" value="PH domain-like"/>
    <property type="match status" value="1"/>
</dbReference>
<dbReference type="CDD" id="cd01262">
    <property type="entry name" value="PH_PDK1"/>
    <property type="match status" value="1"/>
</dbReference>
<evidence type="ECO:0000256" key="9">
    <source>
        <dbReference type="ARBA" id="ARBA00047899"/>
    </source>
</evidence>
<dbReference type="Gene3D" id="1.10.510.10">
    <property type="entry name" value="Transferase(Phosphotransferase) domain 1"/>
    <property type="match status" value="1"/>
</dbReference>
<dbReference type="InterPro" id="IPR008271">
    <property type="entry name" value="Ser/Thr_kinase_AS"/>
</dbReference>
<dbReference type="EMBL" id="CAWYQH010000141">
    <property type="protein sequence ID" value="CAK8695036.1"/>
    <property type="molecule type" value="Genomic_DNA"/>
</dbReference>
<name>A0ABP0GTI7_CLALP</name>
<protein>
    <recommendedName>
        <fullName evidence="3">3-phosphoinositide-dependent protein kinase 1</fullName>
        <ecNumber evidence="2">2.7.11.1</ecNumber>
    </recommendedName>
</protein>
<feature type="domain" description="Protein kinase" evidence="11">
    <location>
        <begin position="10"/>
        <end position="277"/>
    </location>
</feature>
<sequence>MSEEKGPDDFLVLRVLGEDEDSTVVLAKDIRTNKKYAIKILDKTKVIKNGKWDQVNKEKQIISKLYHPFFVKLEYSFKDDKRLFFVLSYAANGELEWYIQHYHCLSKECVQFYTAELVLALEYLSECDLVHRDLKPANILLSEEMHVQISDFGAAKSTVQESPLNVSPAHDQLENAFVGTAEYVPPEVLIGKASSSSSDLWSLGCIIYQMMVGSTPFYDPNEYHIFHKIIECDYQVPSAMDNDAKDLISKLLVVDSNKRLGSKNLGGFHALKGHPFFANINWKNLPNEMPPAMKSCVSQTLQSNEEIEGNIFSHDNLNEKLPSSAPDDDEGFGLSMNMPKEEKQKFLSTQKTSIWNHFAKGSLIIKQGELHKKRGLSVKLRQFLLMHGPRLVYVDPETMEEKGEIPWSQDLTVEVKTFKDFNVHVPGRSYQLQDRKGNATKWCKKIDEVKHFYFGKPAFSSLSTFDDIKKKE</sequence>
<keyword evidence="4" id="KW-0723">Serine/threonine-protein kinase</keyword>
<keyword evidence="7" id="KW-0418">Kinase</keyword>
<dbReference type="SMART" id="SM00220">
    <property type="entry name" value="S_TKc"/>
    <property type="match status" value="1"/>
</dbReference>
<dbReference type="InterPro" id="IPR039046">
    <property type="entry name" value="PDPK1"/>
</dbReference>
<dbReference type="Gene3D" id="3.30.200.20">
    <property type="entry name" value="Phosphorylase Kinase, domain 1"/>
    <property type="match status" value="1"/>
</dbReference>
<dbReference type="Proteomes" id="UP001642483">
    <property type="component" value="Unassembled WGS sequence"/>
</dbReference>
<dbReference type="SUPFAM" id="SSF56112">
    <property type="entry name" value="Protein kinase-like (PK-like)"/>
    <property type="match status" value="1"/>
</dbReference>
<dbReference type="PROSITE" id="PS00108">
    <property type="entry name" value="PROTEIN_KINASE_ST"/>
    <property type="match status" value="1"/>
</dbReference>
<dbReference type="Pfam" id="PF14593">
    <property type="entry name" value="PH_3"/>
    <property type="match status" value="1"/>
</dbReference>
<dbReference type="InterPro" id="IPR050236">
    <property type="entry name" value="Ser_Thr_kinase_AGC"/>
</dbReference>
<dbReference type="PANTHER" id="PTHR24356:SF163">
    <property type="entry name" value="3-PHOSPHOINOSITIDE-DEPENDENT PROTEIN KINASE 1-RELATED"/>
    <property type="match status" value="1"/>
</dbReference>
<evidence type="ECO:0000256" key="8">
    <source>
        <dbReference type="ARBA" id="ARBA00022840"/>
    </source>
</evidence>
<evidence type="ECO:0000256" key="7">
    <source>
        <dbReference type="ARBA" id="ARBA00022777"/>
    </source>
</evidence>
<keyword evidence="6" id="KW-0547">Nucleotide-binding</keyword>
<evidence type="ECO:0000256" key="3">
    <source>
        <dbReference type="ARBA" id="ARBA00018538"/>
    </source>
</evidence>
<evidence type="ECO:0000256" key="4">
    <source>
        <dbReference type="ARBA" id="ARBA00022527"/>
    </source>
</evidence>
<evidence type="ECO:0000256" key="10">
    <source>
        <dbReference type="ARBA" id="ARBA00048679"/>
    </source>
</evidence>
<accession>A0ABP0GTI7</accession>
<dbReference type="Pfam" id="PF00069">
    <property type="entry name" value="Pkinase"/>
    <property type="match status" value="1"/>
</dbReference>
<dbReference type="InterPro" id="IPR033931">
    <property type="entry name" value="PDK1-typ_PH"/>
</dbReference>
<comment type="similarity">
    <text evidence="1">Belongs to the protein kinase superfamily. AGC Ser/Thr protein kinase family. PDPK1 subfamily.</text>
</comment>
<dbReference type="CDD" id="cd05581">
    <property type="entry name" value="STKc_PDK1"/>
    <property type="match status" value="1"/>
</dbReference>
<evidence type="ECO:0000313" key="12">
    <source>
        <dbReference type="EMBL" id="CAK8695036.1"/>
    </source>
</evidence>
<dbReference type="InterPro" id="IPR000719">
    <property type="entry name" value="Prot_kinase_dom"/>
</dbReference>
<organism evidence="12 13">
    <name type="scientific">Clavelina lepadiformis</name>
    <name type="common">Light-bulb sea squirt</name>
    <name type="synonym">Ascidia lepadiformis</name>
    <dbReference type="NCBI Taxonomy" id="159417"/>
    <lineage>
        <taxon>Eukaryota</taxon>
        <taxon>Metazoa</taxon>
        <taxon>Chordata</taxon>
        <taxon>Tunicata</taxon>
        <taxon>Ascidiacea</taxon>
        <taxon>Aplousobranchia</taxon>
        <taxon>Clavelinidae</taxon>
        <taxon>Clavelina</taxon>
    </lineage>
</organism>
<comment type="catalytic activity">
    <reaction evidence="9">
        <text>L-threonyl-[protein] + ATP = O-phospho-L-threonyl-[protein] + ADP + H(+)</text>
        <dbReference type="Rhea" id="RHEA:46608"/>
        <dbReference type="Rhea" id="RHEA-COMP:11060"/>
        <dbReference type="Rhea" id="RHEA-COMP:11605"/>
        <dbReference type="ChEBI" id="CHEBI:15378"/>
        <dbReference type="ChEBI" id="CHEBI:30013"/>
        <dbReference type="ChEBI" id="CHEBI:30616"/>
        <dbReference type="ChEBI" id="CHEBI:61977"/>
        <dbReference type="ChEBI" id="CHEBI:456216"/>
        <dbReference type="EC" id="2.7.11.1"/>
    </reaction>
</comment>
<reference evidence="12 13" key="1">
    <citation type="submission" date="2024-02" db="EMBL/GenBank/DDBJ databases">
        <authorList>
            <person name="Daric V."/>
            <person name="Darras S."/>
        </authorList>
    </citation>
    <scope>NUCLEOTIDE SEQUENCE [LARGE SCALE GENOMIC DNA]</scope>
</reference>
<evidence type="ECO:0000256" key="2">
    <source>
        <dbReference type="ARBA" id="ARBA00012513"/>
    </source>
</evidence>
<dbReference type="PROSITE" id="PS50011">
    <property type="entry name" value="PROTEIN_KINASE_DOM"/>
    <property type="match status" value="1"/>
</dbReference>
<evidence type="ECO:0000259" key="11">
    <source>
        <dbReference type="PROSITE" id="PS50011"/>
    </source>
</evidence>
<evidence type="ECO:0000256" key="1">
    <source>
        <dbReference type="ARBA" id="ARBA00010006"/>
    </source>
</evidence>
<keyword evidence="13" id="KW-1185">Reference proteome</keyword>
<dbReference type="Gene3D" id="2.30.29.30">
    <property type="entry name" value="Pleckstrin-homology domain (PH domain)/Phosphotyrosine-binding domain (PTB)"/>
    <property type="match status" value="1"/>
</dbReference>
<proteinExistence type="inferred from homology"/>
<keyword evidence="8" id="KW-0067">ATP-binding</keyword>
<gene>
    <name evidence="12" type="ORF">CVLEPA_LOCUS28336</name>
</gene>
<evidence type="ECO:0000256" key="6">
    <source>
        <dbReference type="ARBA" id="ARBA00022741"/>
    </source>
</evidence>